<dbReference type="Proteomes" id="UP000016928">
    <property type="component" value="Unassembled WGS sequence"/>
</dbReference>
<accession>N4TN72</accession>
<dbReference type="EMBL" id="KB730511">
    <property type="protein sequence ID" value="ENH65018.1"/>
    <property type="molecule type" value="Genomic_DNA"/>
</dbReference>
<proteinExistence type="predicted"/>
<reference evidence="2" key="1">
    <citation type="submission" date="2012-09" db="EMBL/GenBank/DDBJ databases">
        <title>Genome sequencing and comparative transcriptomics of race 1 and race 4 of banana pathogen: Fusarium oxysporum f. sp. cubense.</title>
        <authorList>
            <person name="Fang X."/>
            <person name="Huang J."/>
        </authorList>
    </citation>
    <scope>NUCLEOTIDE SEQUENCE [LARGE SCALE GENOMIC DNA]</scope>
    <source>
        <strain evidence="2">race 1</strain>
    </source>
</reference>
<dbReference type="HOGENOM" id="CLU_1555299_0_0_1"/>
<organism evidence="1 2">
    <name type="scientific">Fusarium oxysporum f. sp. cubense (strain race 1)</name>
    <name type="common">Panama disease fungus</name>
    <dbReference type="NCBI Taxonomy" id="1229664"/>
    <lineage>
        <taxon>Eukaryota</taxon>
        <taxon>Fungi</taxon>
        <taxon>Dikarya</taxon>
        <taxon>Ascomycota</taxon>
        <taxon>Pezizomycotina</taxon>
        <taxon>Sordariomycetes</taxon>
        <taxon>Hypocreomycetidae</taxon>
        <taxon>Hypocreales</taxon>
        <taxon>Nectriaceae</taxon>
        <taxon>Fusarium</taxon>
        <taxon>Fusarium oxysporum species complex</taxon>
    </lineage>
</organism>
<dbReference type="AlphaFoldDB" id="N4TN72"/>
<dbReference type="VEuPathDB" id="FungiDB:FOC1_g10000311"/>
<dbReference type="OrthoDB" id="5376804at2759"/>
<reference evidence="2" key="2">
    <citation type="journal article" date="2014" name="PLoS ONE">
        <title>Genome and Transcriptome Analysis of the Fungal Pathogen Fusarium oxysporum f. sp. cubense Causing Banana Vascular Wilt Disease.</title>
        <authorList>
            <person name="Guo L."/>
            <person name="Han L."/>
            <person name="Yang L."/>
            <person name="Zeng H."/>
            <person name="Fan D."/>
            <person name="Zhu Y."/>
            <person name="Feng Y."/>
            <person name="Wang G."/>
            <person name="Peng C."/>
            <person name="Jiang X."/>
            <person name="Zhou D."/>
            <person name="Ni P."/>
            <person name="Liang C."/>
            <person name="Liu L."/>
            <person name="Wang J."/>
            <person name="Mao C."/>
            <person name="Fang X."/>
            <person name="Peng M."/>
            <person name="Huang J."/>
        </authorList>
    </citation>
    <scope>NUCLEOTIDE SEQUENCE [LARGE SCALE GENOMIC DNA]</scope>
    <source>
        <strain evidence="2">race 1</strain>
    </source>
</reference>
<gene>
    <name evidence="1" type="ORF">FOC1_g10000311</name>
</gene>
<name>N4TN72_FUSC1</name>
<sequence>MDPFAQKLTSFDERQIFMAEDGRVDLRGPDVYANADFDMQAAIAFGFSADAENSTEYSLPNGLFLNNIDDDYGPSQSMVYITMSGTADPNSTVAMSYINTLIWAQRMIKVATKPNPNAHDTWPSFGVRASEYALYYCIRRYGNAKYNNSQISFTSEKRKDVERDPESWESLN</sequence>
<evidence type="ECO:0000313" key="1">
    <source>
        <dbReference type="EMBL" id="ENH65018.1"/>
    </source>
</evidence>
<evidence type="ECO:0000313" key="2">
    <source>
        <dbReference type="Proteomes" id="UP000016928"/>
    </source>
</evidence>
<dbReference type="STRING" id="1229664.N4TN72"/>
<protein>
    <submittedName>
        <fullName evidence="1">Uncharacterized protein</fullName>
    </submittedName>
</protein>